<reference evidence="1 2" key="1">
    <citation type="submission" date="2015-09" db="EMBL/GenBank/DDBJ databases">
        <title>Draft genome of the parasitic nematode Teladorsagia circumcincta isolate WARC Sus (inbred).</title>
        <authorList>
            <person name="Mitreva M."/>
        </authorList>
    </citation>
    <scope>NUCLEOTIDE SEQUENCE [LARGE SCALE GENOMIC DNA]</scope>
    <source>
        <strain evidence="1 2">S</strain>
    </source>
</reference>
<dbReference type="AlphaFoldDB" id="A0A2G9UV29"/>
<dbReference type="EMBL" id="KZ345348">
    <property type="protein sequence ID" value="PIO74016.1"/>
    <property type="molecule type" value="Genomic_DNA"/>
</dbReference>
<name>A0A2G9UV29_TELCI</name>
<accession>A0A2G9UV29</accession>
<gene>
    <name evidence="1" type="ORF">TELCIR_03989</name>
</gene>
<keyword evidence="2" id="KW-1185">Reference proteome</keyword>
<evidence type="ECO:0000313" key="1">
    <source>
        <dbReference type="EMBL" id="PIO74016.1"/>
    </source>
</evidence>
<protein>
    <submittedName>
        <fullName evidence="1">Uncharacterized protein</fullName>
    </submittedName>
</protein>
<evidence type="ECO:0000313" key="2">
    <source>
        <dbReference type="Proteomes" id="UP000230423"/>
    </source>
</evidence>
<sequence>MHHEEGIGKQTVKELESLDAIAKCLRMVLKGAALEVVELSEDSVSSDVLHFVVTRQLVVMGPFCGAFTPINDEILNKLTATDFLIDVPNMITISGLKSFVERLSEGKQKVRFGRINTNFSLDGMSFLISPNVNLRVVRGENFIIFFQGPIFRKIWPR</sequence>
<organism evidence="1 2">
    <name type="scientific">Teladorsagia circumcincta</name>
    <name type="common">Brown stomach worm</name>
    <name type="synonym">Ostertagia circumcincta</name>
    <dbReference type="NCBI Taxonomy" id="45464"/>
    <lineage>
        <taxon>Eukaryota</taxon>
        <taxon>Metazoa</taxon>
        <taxon>Ecdysozoa</taxon>
        <taxon>Nematoda</taxon>
        <taxon>Chromadorea</taxon>
        <taxon>Rhabditida</taxon>
        <taxon>Rhabditina</taxon>
        <taxon>Rhabditomorpha</taxon>
        <taxon>Strongyloidea</taxon>
        <taxon>Trichostrongylidae</taxon>
        <taxon>Teladorsagia</taxon>
    </lineage>
</organism>
<proteinExistence type="predicted"/>
<dbReference type="Proteomes" id="UP000230423">
    <property type="component" value="Unassembled WGS sequence"/>
</dbReference>